<accession>A0ABT8J8J7</accession>
<keyword evidence="2" id="KW-1185">Reference proteome</keyword>
<dbReference type="Proteomes" id="UP001174205">
    <property type="component" value="Unassembled WGS sequence"/>
</dbReference>
<name>A0ABT8J8J7_9BACL</name>
<evidence type="ECO:0000313" key="2">
    <source>
        <dbReference type="Proteomes" id="UP001174205"/>
    </source>
</evidence>
<reference evidence="1" key="1">
    <citation type="submission" date="2023-03" db="EMBL/GenBank/DDBJ databases">
        <title>MT1 and MT2 Draft Genomes of Novel Species.</title>
        <authorList>
            <person name="Venkateswaran K."/>
        </authorList>
    </citation>
    <scope>NUCLEOTIDE SEQUENCE</scope>
    <source>
        <strain evidence="1">F6_3S_P_1C</strain>
    </source>
</reference>
<sequence length="82" mass="7790">MEQSLSMFNEITFDEMLQVDGGAWSWSEFAKDTIKGAAGGAVGGAVAGAAGGAGVGAGPGAVAGGIVGAVGGAAGYLIAGWW</sequence>
<dbReference type="RefSeq" id="WP_301246204.1">
    <property type="nucleotide sequence ID" value="NZ_JAROCD010000004.1"/>
</dbReference>
<gene>
    <name evidence="1" type="ORF">P5G61_09355</name>
</gene>
<protein>
    <submittedName>
        <fullName evidence="1">Blp family class II bacteriocin</fullName>
    </submittedName>
</protein>
<evidence type="ECO:0000313" key="1">
    <source>
        <dbReference type="EMBL" id="MDN4601429.1"/>
    </source>
</evidence>
<organism evidence="1 2">
    <name type="scientific">Paenibacillus vandeheii</name>
    <dbReference type="NCBI Taxonomy" id="3035917"/>
    <lineage>
        <taxon>Bacteria</taxon>
        <taxon>Bacillati</taxon>
        <taxon>Bacillota</taxon>
        <taxon>Bacilli</taxon>
        <taxon>Bacillales</taxon>
        <taxon>Paenibacillaceae</taxon>
        <taxon>Paenibacillus</taxon>
    </lineage>
</organism>
<comment type="caution">
    <text evidence="1">The sequence shown here is derived from an EMBL/GenBank/DDBJ whole genome shotgun (WGS) entry which is preliminary data.</text>
</comment>
<proteinExistence type="predicted"/>
<dbReference type="EMBL" id="JAROCD010000004">
    <property type="protein sequence ID" value="MDN4601429.1"/>
    <property type="molecule type" value="Genomic_DNA"/>
</dbReference>